<organism evidence="2 3">
    <name type="scientific">Symbiodinium microadriaticum</name>
    <name type="common">Dinoflagellate</name>
    <name type="synonym">Zooxanthella microadriatica</name>
    <dbReference type="NCBI Taxonomy" id="2951"/>
    <lineage>
        <taxon>Eukaryota</taxon>
        <taxon>Sar</taxon>
        <taxon>Alveolata</taxon>
        <taxon>Dinophyceae</taxon>
        <taxon>Suessiales</taxon>
        <taxon>Symbiodiniaceae</taxon>
        <taxon>Symbiodinium</taxon>
    </lineage>
</organism>
<proteinExistence type="predicted"/>
<dbReference type="SUPFAM" id="SSF56399">
    <property type="entry name" value="ADP-ribosylation"/>
    <property type="match status" value="1"/>
</dbReference>
<feature type="domain" description="PARP catalytic" evidence="1">
    <location>
        <begin position="179"/>
        <end position="248"/>
    </location>
</feature>
<dbReference type="Proteomes" id="UP000186817">
    <property type="component" value="Unassembled WGS sequence"/>
</dbReference>
<evidence type="ECO:0000313" key="2">
    <source>
        <dbReference type="EMBL" id="OLP83199.1"/>
    </source>
</evidence>
<dbReference type="OrthoDB" id="425894at2759"/>
<dbReference type="InterPro" id="IPR012317">
    <property type="entry name" value="Poly(ADP-ribose)pol_cat_dom"/>
</dbReference>
<keyword evidence="3" id="KW-1185">Reference proteome</keyword>
<dbReference type="Pfam" id="PF00644">
    <property type="entry name" value="PARP"/>
    <property type="match status" value="1"/>
</dbReference>
<reference evidence="2 3" key="1">
    <citation type="submission" date="2016-02" db="EMBL/GenBank/DDBJ databases">
        <title>Genome analysis of coral dinoflagellate symbionts highlights evolutionary adaptations to a symbiotic lifestyle.</title>
        <authorList>
            <person name="Aranda M."/>
            <person name="Li Y."/>
            <person name="Liew Y.J."/>
            <person name="Baumgarten S."/>
            <person name="Simakov O."/>
            <person name="Wilson M."/>
            <person name="Piel J."/>
            <person name="Ashoor H."/>
            <person name="Bougouffa S."/>
            <person name="Bajic V.B."/>
            <person name="Ryu T."/>
            <person name="Ravasi T."/>
            <person name="Bayer T."/>
            <person name="Micklem G."/>
            <person name="Kim H."/>
            <person name="Bhak J."/>
            <person name="Lajeunesse T.C."/>
            <person name="Voolstra C.R."/>
        </authorList>
    </citation>
    <scope>NUCLEOTIDE SEQUENCE [LARGE SCALE GENOMIC DNA]</scope>
    <source>
        <strain evidence="2 3">CCMP2467</strain>
    </source>
</reference>
<dbReference type="EMBL" id="LSRX01001134">
    <property type="protein sequence ID" value="OLP83199.1"/>
    <property type="molecule type" value="Genomic_DNA"/>
</dbReference>
<evidence type="ECO:0000259" key="1">
    <source>
        <dbReference type="Pfam" id="PF00644"/>
    </source>
</evidence>
<accession>A0A1Q9CJU5</accession>
<name>A0A1Q9CJU5_SYMMI</name>
<dbReference type="PANTHER" id="PTHR36542">
    <property type="entry name" value="GIG2-LIKE PROTEIN DRED-RELATED"/>
    <property type="match status" value="1"/>
</dbReference>
<gene>
    <name evidence="2" type="ORF">AK812_SmicGene36066</name>
</gene>
<comment type="caution">
    <text evidence="2">The sequence shown here is derived from an EMBL/GenBank/DDBJ whole genome shotgun (WGS) entry which is preliminary data.</text>
</comment>
<dbReference type="Gene3D" id="3.90.175.10">
    <property type="entry name" value="Diphtheria Toxin, domain 1"/>
    <property type="match status" value="1"/>
</dbReference>
<sequence>MPSRASNDSEDYPLVWISHGFEEQTGYQREWAKGLSGPGEDHDRNERFNGDQLDKLRLFCQDARKSRRPTLTNTFALLLNERRPTLARSDEGKVHDELGRYWYWITFTEQVGDSKQKPLRSVKGSAGAAGAVAGAVVGGALLGPVGAAVGGLLGCSAEVDKTCDRCDGKGTRNPRNWHSFGGKQMTMYHGTSSSNAASIRKQGFKQSTDGMLGPGVYLSADRDKACGYGDTVLEVDVRLGKTKKITSQSDPMRSAWSSSGYDSAWVPEGQRQALHRFGNAAVPRGSKSGVLTQLSLFLEKVRLAELLSLDPEAVVRQLFSVFFDDFPRVLQAPYLAAANGPLRMMPIFGLEVGANNTQAQQAEVMYTEPG</sequence>
<protein>
    <recommendedName>
        <fullName evidence="1">PARP catalytic domain-containing protein</fullName>
    </recommendedName>
</protein>
<dbReference type="GO" id="GO:0005737">
    <property type="term" value="C:cytoplasm"/>
    <property type="evidence" value="ECO:0007669"/>
    <property type="project" value="TreeGrafter"/>
</dbReference>
<evidence type="ECO:0000313" key="3">
    <source>
        <dbReference type="Proteomes" id="UP000186817"/>
    </source>
</evidence>
<dbReference type="GO" id="GO:0003950">
    <property type="term" value="F:NAD+ poly-ADP-ribosyltransferase activity"/>
    <property type="evidence" value="ECO:0007669"/>
    <property type="project" value="InterPro"/>
</dbReference>
<dbReference type="AlphaFoldDB" id="A0A1Q9CJU5"/>